<feature type="domain" description="Inhibitor I9" evidence="10">
    <location>
        <begin position="180"/>
        <end position="252"/>
    </location>
</feature>
<dbReference type="InterPro" id="IPR016073">
    <property type="entry name" value="Skp1_comp_POZ"/>
</dbReference>
<dbReference type="Pfam" id="PF05922">
    <property type="entry name" value="Inhibitor_I9"/>
    <property type="match status" value="1"/>
</dbReference>
<dbReference type="SMART" id="SM00512">
    <property type="entry name" value="Skp1"/>
    <property type="match status" value="1"/>
</dbReference>
<dbReference type="Gene3D" id="3.40.50.200">
    <property type="entry name" value="Peptidase S8/S53 domain"/>
    <property type="match status" value="2"/>
</dbReference>
<proteinExistence type="inferred from homology"/>
<dbReference type="FunFam" id="3.30.710.10:FF:000035">
    <property type="entry name" value="Elongin C transcription elongation factor"/>
    <property type="match status" value="1"/>
</dbReference>
<comment type="pathway">
    <text evidence="3">Protein modification; protein ubiquitination.</text>
</comment>
<evidence type="ECO:0000256" key="7">
    <source>
        <dbReference type="ARBA" id="ARBA00022729"/>
    </source>
</evidence>
<dbReference type="Pfam" id="PF17766">
    <property type="entry name" value="fn3_6"/>
    <property type="match status" value="1"/>
</dbReference>
<accession>A0A498KAE7</accession>
<evidence type="ECO:0000313" key="13">
    <source>
        <dbReference type="Proteomes" id="UP000290289"/>
    </source>
</evidence>
<dbReference type="Gene3D" id="3.30.710.10">
    <property type="entry name" value="Potassium Channel Kv1.1, Chain A"/>
    <property type="match status" value="1"/>
</dbReference>
<evidence type="ECO:0000256" key="4">
    <source>
        <dbReference type="ARBA" id="ARBA00009993"/>
    </source>
</evidence>
<dbReference type="InterPro" id="IPR011333">
    <property type="entry name" value="SKP1/BTB/POZ_sf"/>
</dbReference>
<evidence type="ECO:0000256" key="5">
    <source>
        <dbReference type="ARBA" id="ARBA00011073"/>
    </source>
</evidence>
<dbReference type="Gene3D" id="2.60.40.2310">
    <property type="match status" value="1"/>
</dbReference>
<dbReference type="GO" id="GO:0005576">
    <property type="term" value="C:extracellular region"/>
    <property type="evidence" value="ECO:0007669"/>
    <property type="project" value="UniProtKB-SubCell"/>
</dbReference>
<evidence type="ECO:0000259" key="9">
    <source>
        <dbReference type="Pfam" id="PF03931"/>
    </source>
</evidence>
<evidence type="ECO:0000256" key="6">
    <source>
        <dbReference type="ARBA" id="ARBA00021347"/>
    </source>
</evidence>
<keyword evidence="8" id="KW-0539">Nucleus</keyword>
<dbReference type="InterPro" id="IPR001232">
    <property type="entry name" value="SKP1-like"/>
</dbReference>
<evidence type="ECO:0000259" key="11">
    <source>
        <dbReference type="Pfam" id="PF17766"/>
    </source>
</evidence>
<protein>
    <recommendedName>
        <fullName evidence="6">Elongin-C</fullName>
    </recommendedName>
</protein>
<dbReference type="GO" id="GO:0006511">
    <property type="term" value="P:ubiquitin-dependent protein catabolic process"/>
    <property type="evidence" value="ECO:0007669"/>
    <property type="project" value="InterPro"/>
</dbReference>
<dbReference type="InterPro" id="IPR036852">
    <property type="entry name" value="Peptidase_S8/S53_dom_sf"/>
</dbReference>
<dbReference type="InterPro" id="IPR041469">
    <property type="entry name" value="Subtilisin-like_FN3"/>
</dbReference>
<feature type="domain" description="Subtilisin-like protease fibronectin type-III" evidence="11">
    <location>
        <begin position="557"/>
        <end position="645"/>
    </location>
</feature>
<dbReference type="Gene3D" id="3.30.70.80">
    <property type="entry name" value="Peptidase S8 propeptide/proteinase inhibitor I9"/>
    <property type="match status" value="1"/>
</dbReference>
<evidence type="ECO:0000256" key="1">
    <source>
        <dbReference type="ARBA" id="ARBA00004123"/>
    </source>
</evidence>
<dbReference type="Pfam" id="PF03931">
    <property type="entry name" value="Skp1_POZ"/>
    <property type="match status" value="1"/>
</dbReference>
<comment type="caution">
    <text evidence="12">The sequence shown here is derived from an EMBL/GenBank/DDBJ whole genome shotgun (WGS) entry which is preliminary data.</text>
</comment>
<evidence type="ECO:0000256" key="2">
    <source>
        <dbReference type="ARBA" id="ARBA00004613"/>
    </source>
</evidence>
<dbReference type="GO" id="GO:0005634">
    <property type="term" value="C:nucleus"/>
    <property type="evidence" value="ECO:0007669"/>
    <property type="project" value="UniProtKB-SubCell"/>
</dbReference>
<reference evidence="12 13" key="1">
    <citation type="submission" date="2018-10" db="EMBL/GenBank/DDBJ databases">
        <title>A high-quality apple genome assembly.</title>
        <authorList>
            <person name="Hu J."/>
        </authorList>
    </citation>
    <scope>NUCLEOTIDE SEQUENCE [LARGE SCALE GENOMIC DNA]</scope>
    <source>
        <strain evidence="13">cv. HFTH1</strain>
        <tissue evidence="12">Young leaf</tissue>
    </source>
</reference>
<dbReference type="GO" id="GO:0009867">
    <property type="term" value="P:jasmonic acid mediated signaling pathway"/>
    <property type="evidence" value="ECO:0007669"/>
    <property type="project" value="UniProtKB-ARBA"/>
</dbReference>
<dbReference type="PANTHER" id="PTHR10795">
    <property type="entry name" value="PROPROTEIN CONVERTASE SUBTILISIN/KEXIN"/>
    <property type="match status" value="1"/>
</dbReference>
<comment type="similarity">
    <text evidence="4">Belongs to the SKP1 family.</text>
</comment>
<organism evidence="12 13">
    <name type="scientific">Malus domestica</name>
    <name type="common">Apple</name>
    <name type="synonym">Pyrus malus</name>
    <dbReference type="NCBI Taxonomy" id="3750"/>
    <lineage>
        <taxon>Eukaryota</taxon>
        <taxon>Viridiplantae</taxon>
        <taxon>Streptophyta</taxon>
        <taxon>Embryophyta</taxon>
        <taxon>Tracheophyta</taxon>
        <taxon>Spermatophyta</taxon>
        <taxon>Magnoliopsida</taxon>
        <taxon>eudicotyledons</taxon>
        <taxon>Gunneridae</taxon>
        <taxon>Pentapetalae</taxon>
        <taxon>rosids</taxon>
        <taxon>fabids</taxon>
        <taxon>Rosales</taxon>
        <taxon>Rosaceae</taxon>
        <taxon>Amygdaloideae</taxon>
        <taxon>Maleae</taxon>
        <taxon>Malus</taxon>
    </lineage>
</organism>
<dbReference type="EMBL" id="RDQH01000329">
    <property type="protein sequence ID" value="RXI04307.1"/>
    <property type="molecule type" value="Genomic_DNA"/>
</dbReference>
<keyword evidence="7" id="KW-0732">Signal</keyword>
<dbReference type="AlphaFoldDB" id="A0A498KAE7"/>
<dbReference type="SUPFAM" id="SSF52743">
    <property type="entry name" value="Subtilisin-like"/>
    <property type="match status" value="2"/>
</dbReference>
<evidence type="ECO:0000256" key="8">
    <source>
        <dbReference type="ARBA" id="ARBA00023242"/>
    </source>
</evidence>
<evidence type="ECO:0000259" key="10">
    <source>
        <dbReference type="Pfam" id="PF05922"/>
    </source>
</evidence>
<dbReference type="GO" id="GO:0004252">
    <property type="term" value="F:serine-type endopeptidase activity"/>
    <property type="evidence" value="ECO:0007669"/>
    <property type="project" value="InterPro"/>
</dbReference>
<sequence>MKKEDTVKLISAEGFEFVIHKDAAMVSQTIRNMLTSPGSFSETEHGEVTFPEISTTILEKICKYFYWNLQYASGKQTEFPIEPELPIISIHDCNISLSGNHIVFDIDCRGGCARMIVPEILKGLEEHRKSALVSSSGICKCIFEHRKMAKNGAVLLYCALAVFMLDMSLLCKATDEDRKVHIVYMGSLPDGQSSPVSHHLSILQRVVQGSQNLVLILSHSLSSPESLLVRSYKRSFNGFAAKLTDKEREKLAGPFHNWCFSCNEKGILTIQPAGNEGPQIATVSCVAPWILTVAASAIDCHIIDKVVLANGKTLVVCIIRSFKGFAAKLTDKERKKLAGEHSDIIYYVPTKESNGVSRKLFILTNCVADIEEVVSIFPSRLFQLQTTRSWDFMGLNEKMNRDILVESDIIVGVIDTGIWPESESFKDEGFGPPPKSWKGACEEGKNFTCNNLWKRYFVPIGSNRHTFAFVSSDQFSCSVYSPFGSSTIAWLMNDTSNNISTGAFAYGSGHINPVQAVNPGLVYEACEEDYIKLLCIILMSGDNSTCPKGSEKGYPKDLNHPSMGVKVAEKEPFTVKFHRRVKNVGLPNSTNKAKILSNSKLDVKVVPEVLAFESLNEEKTFDVTVDGNDLPDRSKVAGSLVWSDEIEQQNCLGWKL</sequence>
<dbReference type="SUPFAM" id="SSF54695">
    <property type="entry name" value="POZ domain"/>
    <property type="match status" value="1"/>
</dbReference>
<dbReference type="InterPro" id="IPR045051">
    <property type="entry name" value="SBT"/>
</dbReference>
<evidence type="ECO:0000256" key="3">
    <source>
        <dbReference type="ARBA" id="ARBA00004906"/>
    </source>
</evidence>
<dbReference type="Proteomes" id="UP000290289">
    <property type="component" value="Chromosome 3"/>
</dbReference>
<dbReference type="CDD" id="cd18321">
    <property type="entry name" value="BTB_POZ_EloC"/>
    <property type="match status" value="1"/>
</dbReference>
<dbReference type="InterPro" id="IPR010259">
    <property type="entry name" value="S8pro/Inhibitor_I9"/>
</dbReference>
<keyword evidence="13" id="KW-1185">Reference proteome</keyword>
<gene>
    <name evidence="12" type="ORF">DVH24_038581</name>
</gene>
<comment type="subcellular location">
    <subcellularLocation>
        <location evidence="1">Nucleus</location>
    </subcellularLocation>
    <subcellularLocation>
        <location evidence="2">Secreted</location>
    </subcellularLocation>
</comment>
<evidence type="ECO:0000313" key="12">
    <source>
        <dbReference type="EMBL" id="RXI04307.1"/>
    </source>
</evidence>
<comment type="similarity">
    <text evidence="5">Belongs to the peptidase S8 family.</text>
</comment>
<dbReference type="InterPro" id="IPR037045">
    <property type="entry name" value="S8pro/Inhibitor_I9_sf"/>
</dbReference>
<name>A0A498KAE7_MALDO</name>
<feature type="domain" description="SKP1 component POZ" evidence="9">
    <location>
        <begin position="6"/>
        <end position="67"/>
    </location>
</feature>